<dbReference type="VEuPathDB" id="FungiDB:SPRG_01168"/>
<dbReference type="PANTHER" id="PTHR13720:SF33">
    <property type="entry name" value="HELP DOMAIN-CONTAINING PROTEIN"/>
    <property type="match status" value="1"/>
</dbReference>
<dbReference type="InterPro" id="IPR055442">
    <property type="entry name" value="Beta-prop_EML-like_2nd"/>
</dbReference>
<dbReference type="OrthoDB" id="47802at2759"/>
<dbReference type="EMBL" id="KK583190">
    <property type="protein sequence ID" value="KDO35101.1"/>
    <property type="molecule type" value="Genomic_DNA"/>
</dbReference>
<feature type="repeat" description="WD" evidence="5">
    <location>
        <begin position="1574"/>
        <end position="1616"/>
    </location>
</feature>
<dbReference type="InterPro" id="IPR001680">
    <property type="entry name" value="WD40_rpt"/>
</dbReference>
<proteinExistence type="inferred from homology"/>
<dbReference type="Gene3D" id="2.130.10.10">
    <property type="entry name" value="YVTN repeat-like/Quinoprotein amine dehydrogenase"/>
    <property type="match status" value="6"/>
</dbReference>
<dbReference type="GO" id="GO:0005509">
    <property type="term" value="F:calcium ion binding"/>
    <property type="evidence" value="ECO:0007669"/>
    <property type="project" value="InterPro"/>
</dbReference>
<evidence type="ECO:0000313" key="8">
    <source>
        <dbReference type="EMBL" id="KDO35101.1"/>
    </source>
</evidence>
<dbReference type="InterPro" id="IPR055439">
    <property type="entry name" value="Beta-prop_EML_1st"/>
</dbReference>
<dbReference type="Gene3D" id="1.10.238.10">
    <property type="entry name" value="EF-hand"/>
    <property type="match status" value="1"/>
</dbReference>
<keyword evidence="3" id="KW-0677">Repeat</keyword>
<feature type="compositionally biased region" description="Basic and acidic residues" evidence="6">
    <location>
        <begin position="243"/>
        <end position="255"/>
    </location>
</feature>
<evidence type="ECO:0000313" key="9">
    <source>
        <dbReference type="Proteomes" id="UP000030745"/>
    </source>
</evidence>
<feature type="region of interest" description="Disordered" evidence="6">
    <location>
        <begin position="231"/>
        <end position="255"/>
    </location>
</feature>
<comment type="similarity">
    <text evidence="1">Belongs to the WD repeat EMAP family.</text>
</comment>
<evidence type="ECO:0000256" key="6">
    <source>
        <dbReference type="SAM" id="MobiDB-lite"/>
    </source>
</evidence>
<organism evidence="8 9">
    <name type="scientific">Saprolegnia parasitica (strain CBS 223.65)</name>
    <dbReference type="NCBI Taxonomy" id="695850"/>
    <lineage>
        <taxon>Eukaryota</taxon>
        <taxon>Sar</taxon>
        <taxon>Stramenopiles</taxon>
        <taxon>Oomycota</taxon>
        <taxon>Saprolegniomycetes</taxon>
        <taxon>Saprolegniales</taxon>
        <taxon>Saprolegniaceae</taxon>
        <taxon>Saprolegnia</taxon>
    </lineage>
</organism>
<evidence type="ECO:0000256" key="5">
    <source>
        <dbReference type="PROSITE-ProRule" id="PRU00221"/>
    </source>
</evidence>
<dbReference type="InterPro" id="IPR011047">
    <property type="entry name" value="Quinoprotein_ADH-like_sf"/>
</dbReference>
<feature type="repeat" description="WD" evidence="5">
    <location>
        <begin position="1919"/>
        <end position="1951"/>
    </location>
</feature>
<dbReference type="PROSITE" id="PS50082">
    <property type="entry name" value="WD_REPEATS_2"/>
    <property type="match status" value="5"/>
</dbReference>
<dbReference type="InterPro" id="IPR005108">
    <property type="entry name" value="HELP"/>
</dbReference>
<dbReference type="InterPro" id="IPR002048">
    <property type="entry name" value="EF_hand_dom"/>
</dbReference>
<evidence type="ECO:0000256" key="1">
    <source>
        <dbReference type="ARBA" id="ARBA00006489"/>
    </source>
</evidence>
<evidence type="ECO:0000259" key="7">
    <source>
        <dbReference type="PROSITE" id="PS50222"/>
    </source>
</evidence>
<dbReference type="FunFam" id="2.130.10.10:FF:000320">
    <property type="entry name" value="echinoderm microtubule-associated protein-like 6"/>
    <property type="match status" value="3"/>
</dbReference>
<dbReference type="PROSITE" id="PS50294">
    <property type="entry name" value="WD_REPEATS_REGION"/>
    <property type="match status" value="2"/>
</dbReference>
<dbReference type="PANTHER" id="PTHR13720">
    <property type="entry name" value="WD-40 REPEAT PROTEIN"/>
    <property type="match status" value="1"/>
</dbReference>
<dbReference type="PROSITE" id="PS50222">
    <property type="entry name" value="EF_HAND_2"/>
    <property type="match status" value="1"/>
</dbReference>
<dbReference type="InterPro" id="IPR018247">
    <property type="entry name" value="EF_Hand_1_Ca_BS"/>
</dbReference>
<dbReference type="KEGG" id="spar:SPRG_01168"/>
<dbReference type="SUPFAM" id="SSF47473">
    <property type="entry name" value="EF-hand"/>
    <property type="match status" value="1"/>
</dbReference>
<evidence type="ECO:0000256" key="4">
    <source>
        <dbReference type="ARBA" id="ARBA00022837"/>
    </source>
</evidence>
<feature type="repeat" description="WD" evidence="5">
    <location>
        <begin position="534"/>
        <end position="563"/>
    </location>
</feature>
<dbReference type="Pfam" id="PF23414">
    <property type="entry name" value="Beta-prop_EML_2"/>
    <property type="match status" value="3"/>
</dbReference>
<feature type="domain" description="EF-hand" evidence="7">
    <location>
        <begin position="114"/>
        <end position="149"/>
    </location>
</feature>
<dbReference type="InterPro" id="IPR050630">
    <property type="entry name" value="WD_repeat_EMAP"/>
</dbReference>
<keyword evidence="9" id="KW-1185">Reference proteome</keyword>
<dbReference type="InterPro" id="IPR015943">
    <property type="entry name" value="WD40/YVTN_repeat-like_dom_sf"/>
</dbReference>
<dbReference type="SUPFAM" id="SSF50998">
    <property type="entry name" value="Quinoprotein alcohol dehydrogenase-like"/>
    <property type="match status" value="1"/>
</dbReference>
<feature type="repeat" description="WD" evidence="5">
    <location>
        <begin position="1217"/>
        <end position="1250"/>
    </location>
</feature>
<keyword evidence="2 5" id="KW-0853">WD repeat</keyword>
<accession>A0A067D8Y7</accession>
<dbReference type="STRING" id="695850.A0A067D8Y7"/>
<dbReference type="GeneID" id="24123771"/>
<evidence type="ECO:0000256" key="3">
    <source>
        <dbReference type="ARBA" id="ARBA00022737"/>
    </source>
</evidence>
<dbReference type="OMA" id="AVAPCLE"/>
<dbReference type="PROSITE" id="PS00018">
    <property type="entry name" value="EF_HAND_1"/>
    <property type="match status" value="1"/>
</dbReference>
<keyword evidence="4" id="KW-0106">Calcium</keyword>
<feature type="repeat" description="WD" evidence="5">
    <location>
        <begin position="878"/>
        <end position="911"/>
    </location>
</feature>
<dbReference type="RefSeq" id="XP_012194750.1">
    <property type="nucleotide sequence ID" value="XM_012339360.1"/>
</dbReference>
<protein>
    <recommendedName>
        <fullName evidence="7">EF-hand domain-containing protein</fullName>
    </recommendedName>
</protein>
<sequence length="2308" mass="250145">MGNVVGLTAVPAADSSQPSYSATLIEAITPFDNLSIEEIEAYWRSFYEHAHGFALSKHDFGAICIDVAVHLGHSPVQIAQKADVLFDVLTLDSPFKLLDALEFLASIIFISTAPVQDKVELVFDSWDMSEDGALDIDEFTISLKSTLMGLGKIVVSKANDKTVDLLEDDEVRRIAEMAFRDMLHIPPSTMIQPTMAITCDVFRSYCLTNHDARSLFDVFDGAVSASNHDDGSADALGGLDPTHVPERSAKETRHMDPEAAIEKASEADHGDEFMAVKPWEGAIIPPTNPPPIDSSAPTVDLSLEWIFGYSAQDAYARNNVRYLKSGDIAYPAASVAVLLEKAGPRQQHVIAHTDDILSFALHPNRTIGATGETGKTPKLIVWDAASASVLSTHRGYHKRGIIQLAFSSSGNHLASLGADDDHSLGVYSTTDQWKTGALTWFSKGNKAAPLDLSWHPTNDLVLASVGVKYLEVWTCNASPKTVAKAKGIFGKTGVVQGILAAVWLNTDSGFLLVTGTQDGSLYIFQPPELQTVIPKAHAGAVQSLYLLDKTLVSGGKDGVVRVWAPDKAGSLTSTQSFDIKALAGRTGSIQSVCLSNDLTTVLLGTQASDIFEINLKTKVISPALLSGHHADELWGLSAHPTRQECATVGDDQYLCVWDLVKKKQLRRVKLDCLARAVAYSPDGKYIAVGLGGQLPGREKVNKHPKNGALLVVYESDLTKVVERNDAKKWVSDIRYSPCGKYLALGSHDNSIVLYDALNQYTKKHAFKKHSSFITHIDFSADSSYYQSTSGAYELLFADAKTGKQVTRASALKDEQWSSWTCPLGWPVQGIWPPDSDGSDVNGVARSHAGTLLATGDDFGKVKLFRYPCAKKHAGFATLHGHSSHVTNVAWSANDEYLLSTGGGDRCLFLWKHDVQKIKGAKASISPVRSPVKGHEDDVDMDLVRGSEGDEFMAVKPWIGAIVPPSKLPVVDNTQPPSTTLKLAHAYGYQGQTASNNVRFLSNGRIVYHVAALGVVYDSSTNSQTFFEGHDDDIVCLALHPNGSCVATGQMGKPPTIHVWELSSTKAEKAAEKCISLACLKGFHKRAVPAVAFSTDGSRLCSIGNDDDHSLAIYKWKEGVLVASGKGERNKVIGVLHHPGTNEWISFGDKHLTHWTEQGRNITGKKAILGKHGTPQLFHCASMIPNATGTTSAPTRTVVGTHGGEIYCFENKHLVKVLSGHKGPVFAVAVSPSKPEWVSGAKDGKIILWDVHLAPISSFEVAPPLTKLFNLSAETAKRLQASFGVRSVCFNSTNTRLLVGTSGSDIVQFDRTGAKATVVTQGHFQDELWGLAVHPDVTKHEFCTVGDDKTLRVWDAVHKMQLRVKAFDCIARSCAYSNAAPYWIAVGLGGRIEAGRKHPKYGTLIIVKDDETFATVFEDKPSKEWLSEIKFSPNNAILAVGSHDTSIYLYAITGNAIVKTGVFRKHTSYITHFDFSSDSKYLQSNCGAYELLFSDPSNAKHITSAKSLRDVAWETWTCTLGWPVQGIWPPCADGTDINAVHRSSNMQLVATGDDFGKVKLFRYPCVAKHSVAYAYAGHSSHVTNVRWLHNDTHVVSTGGLDRSILQWHHETGAEEDVNIGKASPSKASLATALSNAGATEDDDEDDLGLPRTLAPVAFPAEGGGDEFMAVKPWIGAICAPSNPPKENPRAPDIQLRLEWVYGYQADLARNNLRYNADGQIVYHAAAVGIIYDRPTNTQKHHVGHNDDILSLAISSSGRFVASGERGKKPSIRVWDARSGALLSELKGFHARGVLSLAFALDEKTIASVGDDDDHSLAIWEDKGGAWSKGVLQTSTRGDKALNVFTLADARHGRFVTGGVKHILFWTVEGKTASCTKGQFGKLATIQTLWCACSFKDDATLTGADNGDMYQWCGNTVTKSVKAHDGALTALYSTSKLDTVVSGGKDGKVCVWNSSLQQTSSFGIESMYPVCGLRGKTVRSVCMDSAQTKILLGTWGSDIFEVDVSNATLVLGKPVTGGHFKDELWGLAVHPIEPHTVCTVGDDAVARVYNLKLKTSWVLMELDDMARAVAYSPDGQLLAIGYGGDVGRGKTKGNKHGMIGFYEVSTTTIVLEDRPSKAAISEVKFAASGAIAAFGSHDDKIYIYSIHGSGASASIVKKHVFAKHMSYITHFDFSRDAKYLQSNCGAYELLFCEVETGKQMRSAKALKDVVWDTWTCTLGWPVQGIWPECADGTDINSVCASKSRAFIATGDDFSKLKVFRYPCLTKGAKWVQGDGHCSHITCVRFTCDDKYIVSAGGNDRAVLQWKLLDP</sequence>
<name>A0A067D8Y7_SAPPC</name>
<gene>
    <name evidence="8" type="ORF">SPRG_01168</name>
</gene>
<dbReference type="Pfam" id="PF03451">
    <property type="entry name" value="HELP"/>
    <property type="match status" value="3"/>
</dbReference>
<dbReference type="SUPFAM" id="SSF50978">
    <property type="entry name" value="WD40 repeat-like"/>
    <property type="match status" value="5"/>
</dbReference>
<dbReference type="InterPro" id="IPR011992">
    <property type="entry name" value="EF-hand-dom_pair"/>
</dbReference>
<dbReference type="Proteomes" id="UP000030745">
    <property type="component" value="Unassembled WGS sequence"/>
</dbReference>
<dbReference type="SMART" id="SM00320">
    <property type="entry name" value="WD40"/>
    <property type="match status" value="25"/>
</dbReference>
<reference evidence="8 9" key="1">
    <citation type="journal article" date="2013" name="PLoS Genet.">
        <title>Distinctive expansion of potential virulence genes in the genome of the oomycete fish pathogen Saprolegnia parasitica.</title>
        <authorList>
            <person name="Jiang R.H."/>
            <person name="de Bruijn I."/>
            <person name="Haas B.J."/>
            <person name="Belmonte R."/>
            <person name="Lobach L."/>
            <person name="Christie J."/>
            <person name="van den Ackerveken G."/>
            <person name="Bottin A."/>
            <person name="Bulone V."/>
            <person name="Diaz-Moreno S.M."/>
            <person name="Dumas B."/>
            <person name="Fan L."/>
            <person name="Gaulin E."/>
            <person name="Govers F."/>
            <person name="Grenville-Briggs L.J."/>
            <person name="Horner N.R."/>
            <person name="Levin J.Z."/>
            <person name="Mammella M."/>
            <person name="Meijer H.J."/>
            <person name="Morris P."/>
            <person name="Nusbaum C."/>
            <person name="Oome S."/>
            <person name="Phillips A.J."/>
            <person name="van Rooyen D."/>
            <person name="Rzeszutek E."/>
            <person name="Saraiva M."/>
            <person name="Secombes C.J."/>
            <person name="Seidl M.F."/>
            <person name="Snel B."/>
            <person name="Stassen J.H."/>
            <person name="Sykes S."/>
            <person name="Tripathy S."/>
            <person name="van den Berg H."/>
            <person name="Vega-Arreguin J.C."/>
            <person name="Wawra S."/>
            <person name="Young S.K."/>
            <person name="Zeng Q."/>
            <person name="Dieguez-Uribeondo J."/>
            <person name="Russ C."/>
            <person name="Tyler B.M."/>
            <person name="van West P."/>
        </authorList>
    </citation>
    <scope>NUCLEOTIDE SEQUENCE [LARGE SCALE GENOMIC DNA]</scope>
    <source>
        <strain evidence="8 9">CBS 223.65</strain>
    </source>
</reference>
<evidence type="ECO:0000256" key="2">
    <source>
        <dbReference type="ARBA" id="ARBA00022574"/>
    </source>
</evidence>
<dbReference type="InterPro" id="IPR036322">
    <property type="entry name" value="WD40_repeat_dom_sf"/>
</dbReference>
<dbReference type="GO" id="GO:0008017">
    <property type="term" value="F:microtubule binding"/>
    <property type="evidence" value="ECO:0007669"/>
    <property type="project" value="TreeGrafter"/>
</dbReference>
<dbReference type="Pfam" id="PF23409">
    <property type="entry name" value="Beta-prop_EML"/>
    <property type="match status" value="3"/>
</dbReference>